<dbReference type="eggNOG" id="COG0269">
    <property type="taxonomic scope" value="Bacteria"/>
</dbReference>
<accession>A0A0R1RLM6</accession>
<organism evidence="3 4">
    <name type="scientific">Furfurilactobacillus rossiae DSM 15814</name>
    <dbReference type="NCBI Taxonomy" id="1114972"/>
    <lineage>
        <taxon>Bacteria</taxon>
        <taxon>Bacillati</taxon>
        <taxon>Bacillota</taxon>
        <taxon>Bacilli</taxon>
        <taxon>Lactobacillales</taxon>
        <taxon>Lactobacillaceae</taxon>
        <taxon>Furfurilactobacillus</taxon>
    </lineage>
</organism>
<dbReference type="EMBL" id="AZFF01000008">
    <property type="protein sequence ID" value="KRL54515.1"/>
    <property type="molecule type" value="Genomic_DNA"/>
</dbReference>
<sequence length="113" mass="12600">MKLQVAIDRKSLTETEQLVRSLNGVADIIEFGTSLIKDFGFNDVSKLAQLARHSRVLYDIKTVDEGAYEFHSGFYYGADYLTVMGSASPSTIALCYKETNAIQHMMIDLTDVP</sequence>
<dbReference type="InterPro" id="IPR011060">
    <property type="entry name" value="RibuloseP-bd_barrel"/>
</dbReference>
<evidence type="ECO:0000313" key="3">
    <source>
        <dbReference type="EMBL" id="KRL54515.1"/>
    </source>
</evidence>
<dbReference type="Proteomes" id="UP000051999">
    <property type="component" value="Unassembled WGS sequence"/>
</dbReference>
<reference evidence="3 4" key="1">
    <citation type="journal article" date="2015" name="Genome Announc.">
        <title>Expanding the biotechnology potential of lactobacilli through comparative genomics of 213 strains and associated genera.</title>
        <authorList>
            <person name="Sun Z."/>
            <person name="Harris H.M."/>
            <person name="McCann A."/>
            <person name="Guo C."/>
            <person name="Argimon S."/>
            <person name="Zhang W."/>
            <person name="Yang X."/>
            <person name="Jeffery I.B."/>
            <person name="Cooney J.C."/>
            <person name="Kagawa T.F."/>
            <person name="Liu W."/>
            <person name="Song Y."/>
            <person name="Salvetti E."/>
            <person name="Wrobel A."/>
            <person name="Rasinkangas P."/>
            <person name="Parkhill J."/>
            <person name="Rea M.C."/>
            <person name="O'Sullivan O."/>
            <person name="Ritari J."/>
            <person name="Douillard F.P."/>
            <person name="Paul Ross R."/>
            <person name="Yang R."/>
            <person name="Briner A.E."/>
            <person name="Felis G.E."/>
            <person name="de Vos W.M."/>
            <person name="Barrangou R."/>
            <person name="Klaenhammer T.R."/>
            <person name="Caufield P.W."/>
            <person name="Cui Y."/>
            <person name="Zhang H."/>
            <person name="O'Toole P.W."/>
        </authorList>
    </citation>
    <scope>NUCLEOTIDE SEQUENCE [LARGE SCALE GENOMIC DNA]</scope>
    <source>
        <strain evidence="3 4">DSM 15814</strain>
    </source>
</reference>
<feature type="domain" description="Orotidine 5'-phosphate decarboxylase" evidence="2">
    <location>
        <begin position="1"/>
        <end position="109"/>
    </location>
</feature>
<dbReference type="SUPFAM" id="SSF51366">
    <property type="entry name" value="Ribulose-phoshate binding barrel"/>
    <property type="match status" value="1"/>
</dbReference>
<dbReference type="GO" id="GO:0004590">
    <property type="term" value="F:orotidine-5'-phosphate decarboxylase activity"/>
    <property type="evidence" value="ECO:0007669"/>
    <property type="project" value="InterPro"/>
</dbReference>
<dbReference type="Pfam" id="PF00215">
    <property type="entry name" value="OMPdecase"/>
    <property type="match status" value="1"/>
</dbReference>
<dbReference type="GO" id="GO:0019854">
    <property type="term" value="P:L-ascorbic acid catabolic process"/>
    <property type="evidence" value="ECO:0007669"/>
    <property type="project" value="TreeGrafter"/>
</dbReference>
<dbReference type="PATRIC" id="fig|1114972.6.peg.2650"/>
<dbReference type="PANTHER" id="PTHR35039:SF3">
    <property type="entry name" value="3-KETO-L-GULONATE-6-PHOSPHATE DECARBOXYLASE SGBH-RELATED"/>
    <property type="match status" value="1"/>
</dbReference>
<keyword evidence="1" id="KW-0456">Lyase</keyword>
<dbReference type="RefSeq" id="WP_017260713.1">
    <property type="nucleotide sequence ID" value="NZ_AUAW01000012.1"/>
</dbReference>
<dbReference type="GO" id="GO:0006207">
    <property type="term" value="P:'de novo' pyrimidine nucleobase biosynthetic process"/>
    <property type="evidence" value="ECO:0007669"/>
    <property type="project" value="InterPro"/>
</dbReference>
<evidence type="ECO:0000256" key="1">
    <source>
        <dbReference type="ARBA" id="ARBA00023239"/>
    </source>
</evidence>
<dbReference type="InterPro" id="IPR001754">
    <property type="entry name" value="OMPdeCOase_dom"/>
</dbReference>
<dbReference type="PANTHER" id="PTHR35039">
    <property type="entry name" value="3-KETO-L-GULONATE-6-PHOSPHATE DECARBOXYLASE SGBH-RELATED"/>
    <property type="match status" value="1"/>
</dbReference>
<gene>
    <name evidence="3" type="ORF">FD35_GL002584</name>
</gene>
<evidence type="ECO:0000259" key="2">
    <source>
        <dbReference type="Pfam" id="PF00215"/>
    </source>
</evidence>
<evidence type="ECO:0000313" key="4">
    <source>
        <dbReference type="Proteomes" id="UP000051999"/>
    </source>
</evidence>
<dbReference type="GO" id="GO:0033982">
    <property type="term" value="F:3-dehydro-L-gulonate-6-phosphate decarboxylase activity"/>
    <property type="evidence" value="ECO:0007669"/>
    <property type="project" value="TreeGrafter"/>
</dbReference>
<dbReference type="AlphaFoldDB" id="A0A0R1RLM6"/>
<keyword evidence="4" id="KW-1185">Reference proteome</keyword>
<dbReference type="STRING" id="1114972.FD35_GL002584"/>
<dbReference type="InterPro" id="IPR013785">
    <property type="entry name" value="Aldolase_TIM"/>
</dbReference>
<comment type="caution">
    <text evidence="3">The sequence shown here is derived from an EMBL/GenBank/DDBJ whole genome shotgun (WGS) entry which is preliminary data.</text>
</comment>
<proteinExistence type="predicted"/>
<name>A0A0R1RLM6_9LACO</name>
<dbReference type="Gene3D" id="3.20.20.70">
    <property type="entry name" value="Aldolase class I"/>
    <property type="match status" value="1"/>
</dbReference>
<protein>
    <submittedName>
        <fullName evidence="3">Orotidine 5-phosphate decarboxylase HUMPS family protein</fullName>
    </submittedName>
</protein>